<feature type="chain" id="PRO_5040150932" description="Glycosyl hydrolase" evidence="1">
    <location>
        <begin position="29"/>
        <end position="365"/>
    </location>
</feature>
<dbReference type="InterPro" id="IPR008928">
    <property type="entry name" value="6-hairpin_glycosidase_sf"/>
</dbReference>
<evidence type="ECO:0000313" key="3">
    <source>
        <dbReference type="Proteomes" id="UP000827284"/>
    </source>
</evidence>
<proteinExistence type="predicted"/>
<dbReference type="PANTHER" id="PTHR47791:SF1">
    <property type="entry name" value="ENDO MANNANASE, GH76 FAMILY (EUROFUNG)"/>
    <property type="match status" value="1"/>
</dbReference>
<accession>A0A9P3HLC1</accession>
<dbReference type="EMBL" id="BQFW01000015">
    <property type="protein sequence ID" value="GJJ78468.1"/>
    <property type="molecule type" value="Genomic_DNA"/>
</dbReference>
<dbReference type="AlphaFoldDB" id="A0A9P3HLC1"/>
<comment type="caution">
    <text evidence="2">The sequence shown here is derived from an EMBL/GenBank/DDBJ whole genome shotgun (WGS) entry which is preliminary data.</text>
</comment>
<reference evidence="2" key="2">
    <citation type="journal article" date="2022" name="Microbiol. Resour. Announc.">
        <title>Whole-Genome Sequence of Entomortierella parvispora E1425, a Mucoromycotan Fungus Associated with Burkholderiaceae-Related Endosymbiotic Bacteria.</title>
        <authorList>
            <person name="Herlambang A."/>
            <person name="Guo Y."/>
            <person name="Takashima Y."/>
            <person name="Narisawa K."/>
            <person name="Ohta H."/>
            <person name="Nishizawa T."/>
        </authorList>
    </citation>
    <scope>NUCLEOTIDE SEQUENCE</scope>
    <source>
        <strain evidence="2">E1425</strain>
    </source>
</reference>
<feature type="signal peptide" evidence="1">
    <location>
        <begin position="1"/>
        <end position="28"/>
    </location>
</feature>
<gene>
    <name evidence="2" type="ORF">EMPS_10827</name>
</gene>
<keyword evidence="3" id="KW-1185">Reference proteome</keyword>
<evidence type="ECO:0000313" key="2">
    <source>
        <dbReference type="EMBL" id="GJJ78468.1"/>
    </source>
</evidence>
<dbReference type="GO" id="GO:0005975">
    <property type="term" value="P:carbohydrate metabolic process"/>
    <property type="evidence" value="ECO:0007669"/>
    <property type="project" value="InterPro"/>
</dbReference>
<protein>
    <recommendedName>
        <fullName evidence="4">Glycosyl hydrolase</fullName>
    </recommendedName>
</protein>
<sequence length="365" mass="39046">MTRRFTILALSVVSTVSTLLLNPTDAYATKAQYAQEASTGIIALNSNWYSQETGLWDGAWWQSANALTTLADFAQLQPTAATALRISNIIQNTFNNAPKKFPGFLNNFYDDEGWWALGLIHSYDATGDEGYLETAESIFKDMQTGGGTPCKGGIFSSKDRKNVDAIANELYIAVAAALANRIPSNRQYGQIAVSGWKWFQTSGLINSQNLINDGLNGTCGNNGLQTWSVNQGVILGALVELSKASLLGGSVLVTARTLAKAAIKALSNPNGILVEVDKCETQASACGFDAKQFKGVFIRNLGYLNQVIGDPDIRTFILNNADSVWIKDRDSNNRMGVAWTGPVIGVNGASDGSALDALVAATRVA</sequence>
<name>A0A9P3HLC1_9FUNG</name>
<evidence type="ECO:0008006" key="4">
    <source>
        <dbReference type="Google" id="ProtNLM"/>
    </source>
</evidence>
<dbReference type="PANTHER" id="PTHR47791">
    <property type="entry name" value="MEIOTICALLY UP-REGULATED GENE 191 PROTEIN"/>
    <property type="match status" value="1"/>
</dbReference>
<dbReference type="SUPFAM" id="SSF48208">
    <property type="entry name" value="Six-hairpin glycosidases"/>
    <property type="match status" value="1"/>
</dbReference>
<dbReference type="OrthoDB" id="9984024at2759"/>
<organism evidence="2 3">
    <name type="scientific">Entomortierella parvispora</name>
    <dbReference type="NCBI Taxonomy" id="205924"/>
    <lineage>
        <taxon>Eukaryota</taxon>
        <taxon>Fungi</taxon>
        <taxon>Fungi incertae sedis</taxon>
        <taxon>Mucoromycota</taxon>
        <taxon>Mortierellomycotina</taxon>
        <taxon>Mortierellomycetes</taxon>
        <taxon>Mortierellales</taxon>
        <taxon>Mortierellaceae</taxon>
        <taxon>Entomortierella</taxon>
    </lineage>
</organism>
<keyword evidence="1" id="KW-0732">Signal</keyword>
<reference evidence="2" key="1">
    <citation type="submission" date="2021-11" db="EMBL/GenBank/DDBJ databases">
        <authorList>
            <person name="Herlambang A."/>
            <person name="Guo Y."/>
            <person name="Takashima Y."/>
            <person name="Nishizawa T."/>
        </authorList>
    </citation>
    <scope>NUCLEOTIDE SEQUENCE</scope>
    <source>
        <strain evidence="2">E1425</strain>
    </source>
</reference>
<evidence type="ECO:0000256" key="1">
    <source>
        <dbReference type="SAM" id="SignalP"/>
    </source>
</evidence>
<dbReference type="Proteomes" id="UP000827284">
    <property type="component" value="Unassembled WGS sequence"/>
</dbReference>
<dbReference type="InterPro" id="IPR053169">
    <property type="entry name" value="MUG_Protein"/>
</dbReference>
<dbReference type="InterPro" id="IPR005198">
    <property type="entry name" value="Glyco_hydro_76"/>
</dbReference>
<dbReference type="Pfam" id="PF03663">
    <property type="entry name" value="Glyco_hydro_76"/>
    <property type="match status" value="1"/>
</dbReference>
<dbReference type="Gene3D" id="1.50.10.20">
    <property type="match status" value="1"/>
</dbReference>